<dbReference type="Proteomes" id="UP000192917">
    <property type="component" value="Unassembled WGS sequence"/>
</dbReference>
<dbReference type="SUPFAM" id="SSF56281">
    <property type="entry name" value="Metallo-hydrolase/oxidoreductase"/>
    <property type="match status" value="1"/>
</dbReference>
<protein>
    <recommendedName>
        <fullName evidence="3 6">Coenzyme PQQ synthesis protein B</fullName>
    </recommendedName>
    <alternativeName>
        <fullName evidence="6">Pyrroloquinoline quinone biosynthesis protein B</fullName>
    </alternativeName>
</protein>
<dbReference type="Gene3D" id="3.60.15.10">
    <property type="entry name" value="Ribonuclease Z/Hydroxyacylglutathione hydrolase-like"/>
    <property type="match status" value="1"/>
</dbReference>
<dbReference type="InterPro" id="IPR036866">
    <property type="entry name" value="RibonucZ/Hydroxyglut_hydro"/>
</dbReference>
<evidence type="ECO:0000256" key="7">
    <source>
        <dbReference type="SAM" id="MobiDB-lite"/>
    </source>
</evidence>
<dbReference type="STRING" id="560819.SAMN05428998_14123"/>
<reference evidence="9 10" key="1">
    <citation type="submission" date="2017-04" db="EMBL/GenBank/DDBJ databases">
        <authorList>
            <person name="Afonso C.L."/>
            <person name="Miller P.J."/>
            <person name="Scott M.A."/>
            <person name="Spackman E."/>
            <person name="Goraichik I."/>
            <person name="Dimitrov K.M."/>
            <person name="Suarez D.L."/>
            <person name="Swayne D.E."/>
        </authorList>
    </citation>
    <scope>NUCLEOTIDE SEQUENCE [LARGE SCALE GENOMIC DNA]</scope>
    <source>
        <strain evidence="9 10">USBA 355</strain>
    </source>
</reference>
<evidence type="ECO:0000259" key="8">
    <source>
        <dbReference type="Pfam" id="PF12706"/>
    </source>
</evidence>
<dbReference type="GO" id="GO:0018189">
    <property type="term" value="P:pyrroloquinoline quinone biosynthetic process"/>
    <property type="evidence" value="ECO:0007669"/>
    <property type="project" value="UniProtKB-UniRule"/>
</dbReference>
<proteinExistence type="inferred from homology"/>
<evidence type="ECO:0000313" key="10">
    <source>
        <dbReference type="Proteomes" id="UP000192917"/>
    </source>
</evidence>
<organism evidence="9 10">
    <name type="scientific">Tistlia consotensis USBA 355</name>
    <dbReference type="NCBI Taxonomy" id="560819"/>
    <lineage>
        <taxon>Bacteria</taxon>
        <taxon>Pseudomonadati</taxon>
        <taxon>Pseudomonadota</taxon>
        <taxon>Alphaproteobacteria</taxon>
        <taxon>Rhodospirillales</taxon>
        <taxon>Rhodovibrionaceae</taxon>
        <taxon>Tistlia</taxon>
    </lineage>
</organism>
<dbReference type="Pfam" id="PF12706">
    <property type="entry name" value="Lactamase_B_2"/>
    <property type="match status" value="1"/>
</dbReference>
<dbReference type="InterPro" id="IPR001279">
    <property type="entry name" value="Metallo-B-lactamas"/>
</dbReference>
<feature type="domain" description="Metallo-beta-lactamase" evidence="8">
    <location>
        <begin position="2"/>
        <end position="225"/>
    </location>
</feature>
<comment type="similarity">
    <text evidence="2 6">Belongs to the PqqB family.</text>
</comment>
<evidence type="ECO:0000256" key="6">
    <source>
        <dbReference type="HAMAP-Rule" id="MF_00653"/>
    </source>
</evidence>
<dbReference type="HAMAP" id="MF_00653">
    <property type="entry name" value="PQQ_syn_PqqB"/>
    <property type="match status" value="1"/>
</dbReference>
<evidence type="ECO:0000256" key="4">
    <source>
        <dbReference type="ARBA" id="ARBA00022448"/>
    </source>
</evidence>
<comment type="function">
    <text evidence="6">May be involved in the transport of PQQ or its precursor to the periplasm.</text>
</comment>
<sequence>MFNASPDIRQQINDNPPLHPAEGVRHSPISSVVLTNADVDHVAGLLTLRESQPFSLYATSRVLSVLAENTIFNVLNPDFVVRRQLALEQPFEPRTRDGEPLGLTVEAFAVPGKVALYKEDASAGANFGSVAEDTVGLRITETGGDGRSLFYLPGCAALPAGLKARLKGAALLLFDGTLWRDDEMLAQGAGVKTGQRMGHLSMAGPEGTIAGFADLGIARKVFIHINNTNPVLLLDSPERAEVEAAGWTVARDGMELEL</sequence>
<evidence type="ECO:0000313" key="9">
    <source>
        <dbReference type="EMBL" id="SMF80308.1"/>
    </source>
</evidence>
<dbReference type="UniPathway" id="UPA00539"/>
<keyword evidence="10" id="KW-1185">Reference proteome</keyword>
<feature type="region of interest" description="Disordered" evidence="7">
    <location>
        <begin position="1"/>
        <end position="24"/>
    </location>
</feature>
<keyword evidence="5 6" id="KW-0884">PQQ biosynthesis</keyword>
<dbReference type="InterPro" id="IPR011842">
    <property type="entry name" value="PQQ_synth_PqqB"/>
</dbReference>
<evidence type="ECO:0000256" key="2">
    <source>
        <dbReference type="ARBA" id="ARBA00008481"/>
    </source>
</evidence>
<accession>A0A1Y6CPP5</accession>
<evidence type="ECO:0000256" key="5">
    <source>
        <dbReference type="ARBA" id="ARBA00022905"/>
    </source>
</evidence>
<dbReference type="EMBL" id="FWZX01000041">
    <property type="protein sequence ID" value="SMF80308.1"/>
    <property type="molecule type" value="Genomic_DNA"/>
</dbReference>
<gene>
    <name evidence="6" type="primary">pqqB</name>
    <name evidence="9" type="ORF">SAMN05428998_14123</name>
</gene>
<dbReference type="NCBIfam" id="TIGR02108">
    <property type="entry name" value="PQQ_syn_pqqB"/>
    <property type="match status" value="1"/>
</dbReference>
<keyword evidence="4 6" id="KW-0813">Transport</keyword>
<comment type="pathway">
    <text evidence="1 6">Cofactor biosynthesis; pyrroloquinoline quinone biosynthesis.</text>
</comment>
<evidence type="ECO:0000256" key="1">
    <source>
        <dbReference type="ARBA" id="ARBA00004886"/>
    </source>
</evidence>
<evidence type="ECO:0000256" key="3">
    <source>
        <dbReference type="ARBA" id="ARBA00015084"/>
    </source>
</evidence>
<name>A0A1Y6CPP5_9PROT</name>
<dbReference type="AlphaFoldDB" id="A0A1Y6CPP5"/>